<keyword evidence="2" id="KW-1185">Reference proteome</keyword>
<evidence type="ECO:0000313" key="1">
    <source>
        <dbReference type="EMBL" id="KAK3799067.1"/>
    </source>
</evidence>
<evidence type="ECO:0000313" key="2">
    <source>
        <dbReference type="Proteomes" id="UP001283361"/>
    </source>
</evidence>
<organism evidence="1 2">
    <name type="scientific">Elysia crispata</name>
    <name type="common">lettuce slug</name>
    <dbReference type="NCBI Taxonomy" id="231223"/>
    <lineage>
        <taxon>Eukaryota</taxon>
        <taxon>Metazoa</taxon>
        <taxon>Spiralia</taxon>
        <taxon>Lophotrochozoa</taxon>
        <taxon>Mollusca</taxon>
        <taxon>Gastropoda</taxon>
        <taxon>Heterobranchia</taxon>
        <taxon>Euthyneura</taxon>
        <taxon>Panpulmonata</taxon>
        <taxon>Sacoglossa</taxon>
        <taxon>Placobranchoidea</taxon>
        <taxon>Plakobranchidae</taxon>
        <taxon>Elysia</taxon>
    </lineage>
</organism>
<proteinExistence type="predicted"/>
<protein>
    <submittedName>
        <fullName evidence="1">Uncharacterized protein</fullName>
    </submittedName>
</protein>
<gene>
    <name evidence="1" type="ORF">RRG08_051350</name>
</gene>
<dbReference type="EMBL" id="JAWDGP010000593">
    <property type="protein sequence ID" value="KAK3799067.1"/>
    <property type="molecule type" value="Genomic_DNA"/>
</dbReference>
<dbReference type="Proteomes" id="UP001283361">
    <property type="component" value="Unassembled WGS sequence"/>
</dbReference>
<comment type="caution">
    <text evidence="1">The sequence shown here is derived from an EMBL/GenBank/DDBJ whole genome shotgun (WGS) entry which is preliminary data.</text>
</comment>
<accession>A0AAE1E9P1</accession>
<reference evidence="1" key="1">
    <citation type="journal article" date="2023" name="G3 (Bethesda)">
        <title>A reference genome for the long-term kleptoplast-retaining sea slug Elysia crispata morphotype clarki.</title>
        <authorList>
            <person name="Eastman K.E."/>
            <person name="Pendleton A.L."/>
            <person name="Shaikh M.A."/>
            <person name="Suttiyut T."/>
            <person name="Ogas R."/>
            <person name="Tomko P."/>
            <person name="Gavelis G."/>
            <person name="Widhalm J.R."/>
            <person name="Wisecaver J.H."/>
        </authorList>
    </citation>
    <scope>NUCLEOTIDE SEQUENCE</scope>
    <source>
        <strain evidence="1">ECLA1</strain>
    </source>
</reference>
<dbReference type="AlphaFoldDB" id="A0AAE1E9P1"/>
<sequence length="91" mass="10573">MVRRVPWIMECAHSGFVRFSLRALPMQHCHICHIFPMKELERPVEHLGIASIVEMFPLPRITPMLPNDRLVSLYSSLSRSVSRPDYVDLTL</sequence>
<name>A0AAE1E9P1_9GAST</name>